<reference evidence="2" key="1">
    <citation type="submission" date="2012-06" db="EMBL/GenBank/DDBJ databases">
        <title>Complete sequence of Desulfitobacterium dehalogenans ATCC 51507.</title>
        <authorList>
            <person name="Lucas S."/>
            <person name="Han J."/>
            <person name="Lapidus A."/>
            <person name="Cheng J.-F."/>
            <person name="Goodwin L."/>
            <person name="Pitluck S."/>
            <person name="Peters L."/>
            <person name="Ovchinnikova G."/>
            <person name="Teshima H."/>
            <person name="Detter J.C."/>
            <person name="Han C."/>
            <person name="Tapia R."/>
            <person name="Land M."/>
            <person name="Hauser L."/>
            <person name="Kyrpides N."/>
            <person name="Ivanova N."/>
            <person name="Pagani I."/>
            <person name="Kruse T."/>
            <person name="de Vos W.M."/>
            <person name="Smidt H."/>
            <person name="Woyke T."/>
        </authorList>
    </citation>
    <scope>NUCLEOTIDE SEQUENCE [LARGE SCALE GENOMIC DNA]</scope>
    <source>
        <strain evidence="2">ATCC 51507 / DSM 9161 / JW/IU-DC1</strain>
    </source>
</reference>
<dbReference type="eggNOG" id="ENOG502Z852">
    <property type="taxonomic scope" value="Bacteria"/>
</dbReference>
<dbReference type="Proteomes" id="UP000006053">
    <property type="component" value="Chromosome"/>
</dbReference>
<keyword evidence="2" id="KW-1185">Reference proteome</keyword>
<gene>
    <name evidence="1" type="ordered locus">Desde_2124</name>
</gene>
<dbReference type="HOGENOM" id="CLU_048856_0_0_9"/>
<organism evidence="1 2">
    <name type="scientific">Desulfitobacterium dehalogenans (strain ATCC 51507 / DSM 9161 / JW/IU-DC1)</name>
    <dbReference type="NCBI Taxonomy" id="756499"/>
    <lineage>
        <taxon>Bacteria</taxon>
        <taxon>Bacillati</taxon>
        <taxon>Bacillota</taxon>
        <taxon>Clostridia</taxon>
        <taxon>Eubacteriales</taxon>
        <taxon>Desulfitobacteriaceae</taxon>
        <taxon>Desulfitobacterium</taxon>
    </lineage>
</organism>
<dbReference type="Pfam" id="PF19677">
    <property type="entry name" value="DUF6179"/>
    <property type="match status" value="1"/>
</dbReference>
<accession>I4A935</accession>
<proteinExistence type="predicted"/>
<dbReference type="KEGG" id="ddh:Desde_2124"/>
<dbReference type="STRING" id="756499.Desde_2124"/>
<reference evidence="1 2" key="2">
    <citation type="journal article" date="2015" name="J. Bacteriol.">
        <title>Genomic, proteomic, and biochemical analysis of the organohalide respiratory pathway in Desulfitobacterium dehalogenans.</title>
        <authorList>
            <person name="Kruse T."/>
            <person name="van de Pas B.A."/>
            <person name="Atteia A."/>
            <person name="Krab K."/>
            <person name="Hagen W.R."/>
            <person name="Goodwin L."/>
            <person name="Chain P."/>
            <person name="Boeren S."/>
            <person name="Maphosa F."/>
            <person name="Schraa G."/>
            <person name="de Vos W.M."/>
            <person name="van der Oost J."/>
            <person name="Smidt H."/>
            <person name="Stams A.J."/>
        </authorList>
    </citation>
    <scope>NUCLEOTIDE SEQUENCE [LARGE SCALE GENOMIC DNA]</scope>
    <source>
        <strain evidence="2">ATCC 51507 / DSM 9161 / JW/IU-DC1</strain>
    </source>
</reference>
<evidence type="ECO:0000313" key="2">
    <source>
        <dbReference type="Proteomes" id="UP000006053"/>
    </source>
</evidence>
<protein>
    <submittedName>
        <fullName evidence="1">Uncharacterized protein</fullName>
    </submittedName>
</protein>
<sequence length="461" mass="52263">MTKMSKTITDIEKGRIFISPDLSSEVYFTVLLQEGYTQGFFTASEVESIQLHCLEFLAYKCKKYNGGESCSIRVEAAESIMKSNLYTIGLYLKSLADTSGAIEELKTKKISEIYQKGRGLITVKLAAVQAIYEQTQNNKLPTLNFTYNETLSEEGAGLFFISYKPDYEAHETPASIDYQLCNPVNQLTGVEFMYSYLENLWLENEFCKRFSPKAVHHLLCGYDPGYKDLLINIFEQVLTAALACALAKRCVLSLQISGEEIKRLHNELVQNDSSALAWKIGKAAELVLEELNITGTSLGEYVTKSLPGILANISRGLELNTLDKTFVPPFDPDSVPKIYFSEGLKMNDEDYRQLIDELLVCRYLEDKLQLIKEQVKSFADLEDLLTDALLKEEEVFGVLDLLSDVEIAALIKRHPYEEEKQAAYLPVAEQTLRNYLNSYLEQLDDDREKRVLEMLDQFADG</sequence>
<dbReference type="EMBL" id="CP003348">
    <property type="protein sequence ID" value="AFM00470.1"/>
    <property type="molecule type" value="Genomic_DNA"/>
</dbReference>
<dbReference type="InterPro" id="IPR045751">
    <property type="entry name" value="DUF6179"/>
</dbReference>
<name>I4A935_DESDJ</name>
<evidence type="ECO:0000313" key="1">
    <source>
        <dbReference type="EMBL" id="AFM00470.1"/>
    </source>
</evidence>
<dbReference type="AlphaFoldDB" id="I4A935"/>